<reference evidence="5 6" key="1">
    <citation type="submission" date="2021-03" db="EMBL/GenBank/DDBJ databases">
        <title>Genomic Encyclopedia of Type Strains, Phase IV (KMG-IV): sequencing the most valuable type-strain genomes for metagenomic binning, comparative biology and taxonomic classification.</title>
        <authorList>
            <person name="Goeker M."/>
        </authorList>
    </citation>
    <scope>NUCLEOTIDE SEQUENCE [LARGE SCALE GENOMIC DNA]</scope>
    <source>
        <strain evidence="5 6">DSM 15596</strain>
    </source>
</reference>
<dbReference type="PANTHER" id="PTHR43280:SF30">
    <property type="entry name" value="MMSAB OPERON REGULATORY PROTEIN"/>
    <property type="match status" value="1"/>
</dbReference>
<evidence type="ECO:0000256" key="1">
    <source>
        <dbReference type="ARBA" id="ARBA00023015"/>
    </source>
</evidence>
<evidence type="ECO:0000259" key="4">
    <source>
        <dbReference type="PROSITE" id="PS01124"/>
    </source>
</evidence>
<keyword evidence="6" id="KW-1185">Reference proteome</keyword>
<protein>
    <submittedName>
        <fullName evidence="5">AraC-like DNA-binding protein</fullName>
    </submittedName>
</protein>
<organism evidence="5 6">
    <name type="scientific">Paenibacillus lactis</name>
    <dbReference type="NCBI Taxonomy" id="228574"/>
    <lineage>
        <taxon>Bacteria</taxon>
        <taxon>Bacillati</taxon>
        <taxon>Bacillota</taxon>
        <taxon>Bacilli</taxon>
        <taxon>Bacillales</taxon>
        <taxon>Paenibacillaceae</taxon>
        <taxon>Paenibacillus</taxon>
    </lineage>
</organism>
<dbReference type="PANTHER" id="PTHR43280">
    <property type="entry name" value="ARAC-FAMILY TRANSCRIPTIONAL REGULATOR"/>
    <property type="match status" value="1"/>
</dbReference>
<keyword evidence="2" id="KW-0238">DNA-binding</keyword>
<evidence type="ECO:0000313" key="6">
    <source>
        <dbReference type="Proteomes" id="UP000706926"/>
    </source>
</evidence>
<evidence type="ECO:0000256" key="3">
    <source>
        <dbReference type="ARBA" id="ARBA00023163"/>
    </source>
</evidence>
<name>A0ABS4F4M5_9BACL</name>
<dbReference type="PROSITE" id="PS01124">
    <property type="entry name" value="HTH_ARAC_FAMILY_2"/>
    <property type="match status" value="1"/>
</dbReference>
<dbReference type="Pfam" id="PF12833">
    <property type="entry name" value="HTH_18"/>
    <property type="match status" value="1"/>
</dbReference>
<dbReference type="InterPro" id="IPR003313">
    <property type="entry name" value="AraC-bd"/>
</dbReference>
<keyword evidence="1" id="KW-0805">Transcription regulation</keyword>
<evidence type="ECO:0000313" key="5">
    <source>
        <dbReference type="EMBL" id="MBP1891208.1"/>
    </source>
</evidence>
<proteinExistence type="predicted"/>
<dbReference type="EMBL" id="JAGGKI010000001">
    <property type="protein sequence ID" value="MBP1891208.1"/>
    <property type="molecule type" value="Genomic_DNA"/>
</dbReference>
<accession>A0ABS4F4M5</accession>
<dbReference type="Proteomes" id="UP000706926">
    <property type="component" value="Unassembled WGS sequence"/>
</dbReference>
<comment type="caution">
    <text evidence="5">The sequence shown here is derived from an EMBL/GenBank/DDBJ whole genome shotgun (WGS) entry which is preliminary data.</text>
</comment>
<dbReference type="GeneID" id="95402333"/>
<dbReference type="PRINTS" id="PR00032">
    <property type="entry name" value="HTHARAC"/>
</dbReference>
<dbReference type="InterPro" id="IPR009057">
    <property type="entry name" value="Homeodomain-like_sf"/>
</dbReference>
<dbReference type="RefSeq" id="WP_232239221.1">
    <property type="nucleotide sequence ID" value="NZ_CP139098.1"/>
</dbReference>
<dbReference type="SUPFAM" id="SSF46689">
    <property type="entry name" value="Homeodomain-like"/>
    <property type="match status" value="2"/>
</dbReference>
<evidence type="ECO:0000256" key="2">
    <source>
        <dbReference type="ARBA" id="ARBA00023125"/>
    </source>
</evidence>
<keyword evidence="3" id="KW-0804">Transcription</keyword>
<dbReference type="InterPro" id="IPR020449">
    <property type="entry name" value="Tscrpt_reg_AraC-type_HTH"/>
</dbReference>
<dbReference type="PROSITE" id="PS00041">
    <property type="entry name" value="HTH_ARAC_FAMILY_1"/>
    <property type="match status" value="1"/>
</dbReference>
<dbReference type="SUPFAM" id="SSF51215">
    <property type="entry name" value="Regulatory protein AraC"/>
    <property type="match status" value="1"/>
</dbReference>
<dbReference type="InterPro" id="IPR018062">
    <property type="entry name" value="HTH_AraC-typ_CS"/>
</dbReference>
<dbReference type="InterPro" id="IPR037923">
    <property type="entry name" value="HTH-like"/>
</dbReference>
<sequence>MTQFFIRFHTCIEVIELADSNILSIPSLPPPYYLESGSTLYAAGDQHPNRRNLGVYDLILVRSGCLYLGEEEEQWELHAGDLVILLPDAYHYAVQACREETYFYWLHFQAAADSPTHSGSISHSIFLPKLAHVPYPDQAYQLFESLHLLATEPRSIALWREQSLFIELMQLLDQSRAGQEQSRARKVAEQIESFIKMHYREPISNGRLSESLHFHYNYLTRCMKESHGVTPSEYLLQYRLDQAKRLLLTTRWPVSRIAEHVGFQYPPYFTRRFSARFGISPLQYRKQYTE</sequence>
<dbReference type="SMART" id="SM00342">
    <property type="entry name" value="HTH_ARAC"/>
    <property type="match status" value="1"/>
</dbReference>
<dbReference type="Pfam" id="PF02311">
    <property type="entry name" value="AraC_binding"/>
    <property type="match status" value="1"/>
</dbReference>
<dbReference type="Gene3D" id="1.10.10.60">
    <property type="entry name" value="Homeodomain-like"/>
    <property type="match status" value="2"/>
</dbReference>
<feature type="domain" description="HTH araC/xylS-type" evidence="4">
    <location>
        <begin position="189"/>
        <end position="287"/>
    </location>
</feature>
<gene>
    <name evidence="5" type="ORF">J2Z18_000277</name>
</gene>
<dbReference type="InterPro" id="IPR018060">
    <property type="entry name" value="HTH_AraC"/>
</dbReference>